<evidence type="ECO:0000313" key="7">
    <source>
        <dbReference type="EMBL" id="CAK7214946.1"/>
    </source>
</evidence>
<dbReference type="InterPro" id="IPR051127">
    <property type="entry name" value="Fungal_SecMet_Regulators"/>
</dbReference>
<keyword evidence="8" id="KW-1185">Reference proteome</keyword>
<feature type="region of interest" description="Disordered" evidence="5">
    <location>
        <begin position="77"/>
        <end position="113"/>
    </location>
</feature>
<feature type="region of interest" description="Disordered" evidence="5">
    <location>
        <begin position="265"/>
        <end position="297"/>
    </location>
</feature>
<sequence>MEQQRRSSHTTASTASTATATATAATAAATATGATTKACVECMRRKVRCNGRLPCDKCVYYEVPLCQYRPRRKRKTAARHDSAEATTAVASAPTATSTVTSTATSTAGTRQTTTPAEALVARLFPGQDPAALLRLPSHTLLALARDALSGHGSPFDLSESSPLDQLPASPSSVSGTSPLDGAGTGVGDNDHDDEGGRGWQEFRLHQQDDEVCDDVNGLSVNVHRRSYLGNSSIQAILRAMFRVQPPLQWELQRVVSRRALTDGDGIVTSFSNPATQPQQPQEQYQHQPQQQQQQQPLEEETAINAYFAHVHGIVPLLDEAHFRDQWRRGQRCDRPWLALLNMVLVLGALAFGDEHSSHVYYQRAQAYLDFELLATGCLESLQALCLLGGLYLHLKNAPNMAYTVMGMAYRIAIGLGLHRLPQQQAGAPPATTGRDRGRGTGGEGGPWRPQIRQRIWWSLFCLDTWGSMNLGRPTLGRWDPRAMTVPRLVSPVAVARMGGSSSSSSRNGNAQTTDPLALSLDCASAFCLVATKIQQRLAQPAPITTDEILLLDGKVQRWHHTLPPVLLHVDQCPPPLRAAQRILRNRYFNLRLLLLRAVLIRYAHAHAQDHEHAHAPGHARILPSALDQQAVHLCRGIACEAIDEIQLSLVGADDNANLMLVWSAVWYLYQATMVLLLSIMVDPDHADSPRWHASVETALVLLASAAPVSRAAQRSRLLVQSLLQICTGGGAGAVSSVDKGQTAAAAVVAVPASVAYPAVSPGELPPAATLTGLPVIPVVPGVPGVPGVSGVAGVPGMPGMSNDQLWSLFGLDMFTEESSTWGANELGDWPMAGYSQFQFSG</sequence>
<evidence type="ECO:0000259" key="6">
    <source>
        <dbReference type="PROSITE" id="PS50048"/>
    </source>
</evidence>
<protein>
    <recommendedName>
        <fullName evidence="6">Zn(2)-C6 fungal-type domain-containing protein</fullName>
    </recommendedName>
</protein>
<dbReference type="CDD" id="cd00067">
    <property type="entry name" value="GAL4"/>
    <property type="match status" value="1"/>
</dbReference>
<dbReference type="InterPro" id="IPR036864">
    <property type="entry name" value="Zn2-C6_fun-type_DNA-bd_sf"/>
</dbReference>
<dbReference type="InterPro" id="IPR001138">
    <property type="entry name" value="Zn2Cys6_DnaBD"/>
</dbReference>
<dbReference type="CDD" id="cd12148">
    <property type="entry name" value="fungal_TF_MHR"/>
    <property type="match status" value="1"/>
</dbReference>
<dbReference type="Pfam" id="PF00172">
    <property type="entry name" value="Zn_clus"/>
    <property type="match status" value="1"/>
</dbReference>
<evidence type="ECO:0000256" key="5">
    <source>
        <dbReference type="SAM" id="MobiDB-lite"/>
    </source>
</evidence>
<evidence type="ECO:0000256" key="3">
    <source>
        <dbReference type="ARBA" id="ARBA00023163"/>
    </source>
</evidence>
<dbReference type="InterPro" id="IPR007219">
    <property type="entry name" value="XnlR_reg_dom"/>
</dbReference>
<dbReference type="Gene3D" id="4.10.240.10">
    <property type="entry name" value="Zn(2)-C6 fungal-type DNA-binding domain"/>
    <property type="match status" value="1"/>
</dbReference>
<gene>
    <name evidence="7" type="ORF">SCUCBS95973_002309</name>
</gene>
<accession>A0ABP0B5Y4</accession>
<keyword evidence="2" id="KW-0805">Transcription regulation</keyword>
<evidence type="ECO:0000313" key="8">
    <source>
        <dbReference type="Proteomes" id="UP001642405"/>
    </source>
</evidence>
<evidence type="ECO:0000256" key="1">
    <source>
        <dbReference type="ARBA" id="ARBA00022723"/>
    </source>
</evidence>
<keyword evidence="4" id="KW-0539">Nucleus</keyword>
<dbReference type="PANTHER" id="PTHR47424:SF5">
    <property type="entry name" value="ZN(II)2CYS6 TRANSCRIPTION FACTOR (EUROFUNG)"/>
    <property type="match status" value="1"/>
</dbReference>
<organism evidence="7 8">
    <name type="scientific">Sporothrix curviconia</name>
    <dbReference type="NCBI Taxonomy" id="1260050"/>
    <lineage>
        <taxon>Eukaryota</taxon>
        <taxon>Fungi</taxon>
        <taxon>Dikarya</taxon>
        <taxon>Ascomycota</taxon>
        <taxon>Pezizomycotina</taxon>
        <taxon>Sordariomycetes</taxon>
        <taxon>Sordariomycetidae</taxon>
        <taxon>Ophiostomatales</taxon>
        <taxon>Ophiostomataceae</taxon>
        <taxon>Sporothrix</taxon>
    </lineage>
</organism>
<comment type="caution">
    <text evidence="7">The sequence shown here is derived from an EMBL/GenBank/DDBJ whole genome shotgun (WGS) entry which is preliminary data.</text>
</comment>
<dbReference type="EMBL" id="CAWUHB010000009">
    <property type="protein sequence ID" value="CAK7214946.1"/>
    <property type="molecule type" value="Genomic_DNA"/>
</dbReference>
<evidence type="ECO:0000256" key="4">
    <source>
        <dbReference type="ARBA" id="ARBA00023242"/>
    </source>
</evidence>
<keyword evidence="3" id="KW-0804">Transcription</keyword>
<proteinExistence type="predicted"/>
<dbReference type="Proteomes" id="UP001642405">
    <property type="component" value="Unassembled WGS sequence"/>
</dbReference>
<keyword evidence="1" id="KW-0479">Metal-binding</keyword>
<feature type="region of interest" description="Disordered" evidence="5">
    <location>
        <begin position="423"/>
        <end position="448"/>
    </location>
</feature>
<evidence type="ECO:0000256" key="2">
    <source>
        <dbReference type="ARBA" id="ARBA00023015"/>
    </source>
</evidence>
<feature type="compositionally biased region" description="Low complexity" evidence="5">
    <location>
        <begin position="276"/>
        <end position="296"/>
    </location>
</feature>
<dbReference type="PROSITE" id="PS50048">
    <property type="entry name" value="ZN2_CY6_FUNGAL_2"/>
    <property type="match status" value="1"/>
</dbReference>
<dbReference type="Pfam" id="PF04082">
    <property type="entry name" value="Fungal_trans"/>
    <property type="match status" value="1"/>
</dbReference>
<dbReference type="SMART" id="SM00906">
    <property type="entry name" value="Fungal_trans"/>
    <property type="match status" value="1"/>
</dbReference>
<feature type="domain" description="Zn(2)-C6 fungal-type" evidence="6">
    <location>
        <begin position="38"/>
        <end position="68"/>
    </location>
</feature>
<reference evidence="7 8" key="1">
    <citation type="submission" date="2024-01" db="EMBL/GenBank/DDBJ databases">
        <authorList>
            <person name="Allen C."/>
            <person name="Tagirdzhanova G."/>
        </authorList>
    </citation>
    <scope>NUCLEOTIDE SEQUENCE [LARGE SCALE GENOMIC DNA]</scope>
</reference>
<feature type="region of interest" description="Disordered" evidence="5">
    <location>
        <begin position="151"/>
        <end position="197"/>
    </location>
</feature>
<dbReference type="SMART" id="SM00066">
    <property type="entry name" value="GAL4"/>
    <property type="match status" value="1"/>
</dbReference>
<dbReference type="SUPFAM" id="SSF57701">
    <property type="entry name" value="Zn2/Cys6 DNA-binding domain"/>
    <property type="match status" value="1"/>
</dbReference>
<feature type="compositionally biased region" description="Low complexity" evidence="5">
    <location>
        <begin position="84"/>
        <end position="113"/>
    </location>
</feature>
<dbReference type="PANTHER" id="PTHR47424">
    <property type="entry name" value="REGULATORY PROTEIN GAL4"/>
    <property type="match status" value="1"/>
</dbReference>
<name>A0ABP0B5Y4_9PEZI</name>
<feature type="compositionally biased region" description="Polar residues" evidence="5">
    <location>
        <begin position="158"/>
        <end position="177"/>
    </location>
</feature>